<dbReference type="Proteomes" id="UP000003835">
    <property type="component" value="Unassembled WGS sequence"/>
</dbReference>
<sequence>MGQIGLVGNFTVPFITLSVLTLPIGSNRISWKHQDIKLLLRVV</sequence>
<organism evidence="2 3">
    <name type="scientific">Coleofasciculus chthonoplastes PCC 7420</name>
    <dbReference type="NCBI Taxonomy" id="118168"/>
    <lineage>
        <taxon>Bacteria</taxon>
        <taxon>Bacillati</taxon>
        <taxon>Cyanobacteriota</taxon>
        <taxon>Cyanophyceae</taxon>
        <taxon>Coleofasciculales</taxon>
        <taxon>Coleofasciculaceae</taxon>
        <taxon>Coleofasciculus</taxon>
    </lineage>
</organism>
<keyword evidence="1" id="KW-1133">Transmembrane helix</keyword>
<reference evidence="2 3" key="1">
    <citation type="submission" date="2008-07" db="EMBL/GenBank/DDBJ databases">
        <authorList>
            <person name="Tandeau de Marsac N."/>
            <person name="Ferriera S."/>
            <person name="Johnson J."/>
            <person name="Kravitz S."/>
            <person name="Beeson K."/>
            <person name="Sutton G."/>
            <person name="Rogers Y.-H."/>
            <person name="Friedman R."/>
            <person name="Frazier M."/>
            <person name="Venter J.C."/>
        </authorList>
    </citation>
    <scope>NUCLEOTIDE SEQUENCE [LARGE SCALE GENOMIC DNA]</scope>
    <source>
        <strain evidence="2 3">PCC 7420</strain>
    </source>
</reference>
<accession>B4VY81</accession>
<dbReference type="STRING" id="118168.MC7420_4456"/>
<evidence type="ECO:0000313" key="3">
    <source>
        <dbReference type="Proteomes" id="UP000003835"/>
    </source>
</evidence>
<keyword evidence="1" id="KW-0812">Transmembrane</keyword>
<keyword evidence="1" id="KW-0472">Membrane</keyword>
<feature type="transmembrane region" description="Helical" evidence="1">
    <location>
        <begin position="6"/>
        <end position="24"/>
    </location>
</feature>
<dbReference type="AlphaFoldDB" id="B4VY81"/>
<protein>
    <submittedName>
        <fullName evidence="2">Uncharacterized protein</fullName>
    </submittedName>
</protein>
<evidence type="ECO:0000256" key="1">
    <source>
        <dbReference type="SAM" id="Phobius"/>
    </source>
</evidence>
<proteinExistence type="predicted"/>
<dbReference type="EMBL" id="DS989859">
    <property type="protein sequence ID" value="EDX73209.1"/>
    <property type="molecule type" value="Genomic_DNA"/>
</dbReference>
<keyword evidence="3" id="KW-1185">Reference proteome</keyword>
<name>B4VY81_9CYAN</name>
<evidence type="ECO:0000313" key="2">
    <source>
        <dbReference type="EMBL" id="EDX73209.1"/>
    </source>
</evidence>
<gene>
    <name evidence="2" type="ORF">MC7420_4456</name>
</gene>
<dbReference type="HOGENOM" id="CLU_3232152_0_0_3"/>